<reference evidence="2" key="1">
    <citation type="journal article" date="2023" name="Science">
        <title>Elucidation of the pathway for biosynthesis of saponin adjuvants from the soapbark tree.</title>
        <authorList>
            <person name="Reed J."/>
            <person name="Orme A."/>
            <person name="El-Demerdash A."/>
            <person name="Owen C."/>
            <person name="Martin L.B.B."/>
            <person name="Misra R.C."/>
            <person name="Kikuchi S."/>
            <person name="Rejzek M."/>
            <person name="Martin A.C."/>
            <person name="Harkess A."/>
            <person name="Leebens-Mack J."/>
            <person name="Louveau T."/>
            <person name="Stephenson M.J."/>
            <person name="Osbourn A."/>
        </authorList>
    </citation>
    <scope>NUCLEOTIDE SEQUENCE</scope>
    <source>
        <strain evidence="2">S10</strain>
    </source>
</reference>
<dbReference type="PANTHER" id="PTHR45376:SF1">
    <property type="entry name" value="CHAPERONE DNAJ-DOMAIN SUPERFAMILY PROTEIN-RELATED"/>
    <property type="match status" value="1"/>
</dbReference>
<evidence type="ECO:0000313" key="3">
    <source>
        <dbReference type="Proteomes" id="UP001163823"/>
    </source>
</evidence>
<dbReference type="EMBL" id="JARAOO010000004">
    <property type="protein sequence ID" value="KAJ7971437.1"/>
    <property type="molecule type" value="Genomic_DNA"/>
</dbReference>
<evidence type="ECO:0000313" key="2">
    <source>
        <dbReference type="EMBL" id="KAJ7971437.1"/>
    </source>
</evidence>
<dbReference type="KEGG" id="qsa:O6P43_009470"/>
<sequence>MSSAMKAALISSKGNFMHTRTALFHSTPIMERRRRNHWDSRCNHYSKRLRRIHAKEQLLRNVSAYADFLFQRWKDEADEDESPSTRGSSWFKRQYSAEGYKRDRSSNQGSQYRARNKILSGELLWNRFFYWSFINEEDSQWRNSARYSSYHGRSWNWRHQREGEYDSSPESDSADSDLASNRQALGLSASGPLKLEDVKNAYQACAIKWHPDRHYGSSKVVAEEKFKLCSAAYQSLCDKLAVS</sequence>
<dbReference type="SMART" id="SM00271">
    <property type="entry name" value="DnaJ"/>
    <property type="match status" value="1"/>
</dbReference>
<dbReference type="PANTHER" id="PTHR45376">
    <property type="entry name" value="CHAPERONE DNAJ-DOMAIN SUPERFAMILY PROTEIN-RELATED"/>
    <property type="match status" value="1"/>
</dbReference>
<dbReference type="AlphaFoldDB" id="A0AAD7VD01"/>
<proteinExistence type="predicted"/>
<evidence type="ECO:0000259" key="1">
    <source>
        <dbReference type="PROSITE" id="PS50076"/>
    </source>
</evidence>
<gene>
    <name evidence="2" type="ORF">O6P43_009470</name>
</gene>
<name>A0AAD7VD01_QUISA</name>
<protein>
    <submittedName>
        <fullName evidence="2">DnaJ domain containing protein</fullName>
    </submittedName>
</protein>
<organism evidence="2 3">
    <name type="scientific">Quillaja saponaria</name>
    <name type="common">Soap bark tree</name>
    <dbReference type="NCBI Taxonomy" id="32244"/>
    <lineage>
        <taxon>Eukaryota</taxon>
        <taxon>Viridiplantae</taxon>
        <taxon>Streptophyta</taxon>
        <taxon>Embryophyta</taxon>
        <taxon>Tracheophyta</taxon>
        <taxon>Spermatophyta</taxon>
        <taxon>Magnoliopsida</taxon>
        <taxon>eudicotyledons</taxon>
        <taxon>Gunneridae</taxon>
        <taxon>Pentapetalae</taxon>
        <taxon>rosids</taxon>
        <taxon>fabids</taxon>
        <taxon>Fabales</taxon>
        <taxon>Quillajaceae</taxon>
        <taxon>Quillaja</taxon>
    </lineage>
</organism>
<dbReference type="PROSITE" id="PS50076">
    <property type="entry name" value="DNAJ_2"/>
    <property type="match status" value="1"/>
</dbReference>
<dbReference type="Proteomes" id="UP001163823">
    <property type="component" value="Chromosome 4"/>
</dbReference>
<dbReference type="InterPro" id="IPR036869">
    <property type="entry name" value="J_dom_sf"/>
</dbReference>
<keyword evidence="3" id="KW-1185">Reference proteome</keyword>
<comment type="caution">
    <text evidence="2">The sequence shown here is derived from an EMBL/GenBank/DDBJ whole genome shotgun (WGS) entry which is preliminary data.</text>
</comment>
<accession>A0AAD7VD01</accession>
<dbReference type="Pfam" id="PF00226">
    <property type="entry name" value="DnaJ"/>
    <property type="match status" value="1"/>
</dbReference>
<dbReference type="Gene3D" id="1.10.287.110">
    <property type="entry name" value="DnaJ domain"/>
    <property type="match status" value="1"/>
</dbReference>
<feature type="domain" description="J" evidence="1">
    <location>
        <begin position="180"/>
        <end position="241"/>
    </location>
</feature>
<dbReference type="CDD" id="cd06257">
    <property type="entry name" value="DnaJ"/>
    <property type="match status" value="1"/>
</dbReference>
<dbReference type="InterPro" id="IPR001623">
    <property type="entry name" value="DnaJ_domain"/>
</dbReference>
<dbReference type="SUPFAM" id="SSF46565">
    <property type="entry name" value="Chaperone J-domain"/>
    <property type="match status" value="1"/>
</dbReference>